<evidence type="ECO:0000256" key="1">
    <source>
        <dbReference type="ARBA" id="ARBA00000900"/>
    </source>
</evidence>
<dbReference type="Proteomes" id="UP001619887">
    <property type="component" value="Unassembled WGS sequence"/>
</dbReference>
<dbReference type="Pfam" id="PF12906">
    <property type="entry name" value="RINGv"/>
    <property type="match status" value="1"/>
</dbReference>
<protein>
    <recommendedName>
        <fullName evidence="3">RING-type E3 ubiquitin transferase</fullName>
        <ecNumber evidence="3">2.3.2.27</ecNumber>
    </recommendedName>
</protein>
<dbReference type="EC" id="2.3.2.27" evidence="3"/>
<evidence type="ECO:0000256" key="7">
    <source>
        <dbReference type="ARBA" id="ARBA00022786"/>
    </source>
</evidence>
<proteinExistence type="predicted"/>
<dbReference type="AlphaFoldDB" id="A0ABD2GCE3"/>
<evidence type="ECO:0000256" key="6">
    <source>
        <dbReference type="ARBA" id="ARBA00022771"/>
    </source>
</evidence>
<sequence length="473" mass="52968">MFWFRKKKRNSALQDQRLDREKVDTEAKEEVPSTQASSTLSPTVSPERSASKLKSSPCSSMRSACLETGRPCLSGRMNFVEADSIVSQNLTAELATTSKSPLASRLNGESLVHSHNKHRCEHVKDGGLNGSTQGEASGQTQSRDFLRRDSKMKCLFNKTNTEEILDSERPAPASTETQDGFLGDTTAVPHLCPADTLSREFEEEEEEEEEEEGEEEEDDYILASSEKSARVHYSDLASTDTPACSYRRLGFLFDQLRLPDLQPYTTAWQAFNEARPGTSTLLNNLPVDDKKLLTDIKENTSHEKHVQGSQAVQEGATAAQSPPSLRYIIKEAECRLNKRLSDESTEEQEEAQCRICHSVNTSPENPLVSPCKCRGSVRYLHLDCLKQWTRSRIEWGTGPYTITTCELCKGCLKLDPKLIDFNKYYQEHKPKLDIAVQNTPQDEAELSPLGAVLTVRMTRFAPLSVVTDYSETL</sequence>
<feature type="compositionally biased region" description="Low complexity" evidence="9">
    <location>
        <begin position="52"/>
        <end position="63"/>
    </location>
</feature>
<evidence type="ECO:0000256" key="2">
    <source>
        <dbReference type="ARBA" id="ARBA00004906"/>
    </source>
</evidence>
<feature type="compositionally biased region" description="Acidic residues" evidence="9">
    <location>
        <begin position="201"/>
        <end position="220"/>
    </location>
</feature>
<feature type="compositionally biased region" description="Polar residues" evidence="9">
    <location>
        <begin position="32"/>
        <end position="48"/>
    </location>
</feature>
<comment type="caution">
    <text evidence="11">The sequence shown here is derived from an EMBL/GenBank/DDBJ whole genome shotgun (WGS) entry which is preliminary data.</text>
</comment>
<feature type="compositionally biased region" description="Polar residues" evidence="9">
    <location>
        <begin position="130"/>
        <end position="143"/>
    </location>
</feature>
<feature type="region of interest" description="Disordered" evidence="9">
    <location>
        <begin position="1"/>
        <end position="63"/>
    </location>
</feature>
<evidence type="ECO:0000256" key="9">
    <source>
        <dbReference type="SAM" id="MobiDB-lite"/>
    </source>
</evidence>
<comment type="pathway">
    <text evidence="2">Protein modification; protein ubiquitination.</text>
</comment>
<dbReference type="PANTHER" id="PTHR14471">
    <property type="entry name" value="MARCH7/10 E3 UBIQUITIN PROTEIN LIGASE FAMILY MEMBER"/>
    <property type="match status" value="1"/>
</dbReference>
<dbReference type="InterPro" id="IPR011016">
    <property type="entry name" value="Znf_RING-CH"/>
</dbReference>
<keyword evidence="6" id="KW-0863">Zinc-finger</keyword>
<evidence type="ECO:0000259" key="10">
    <source>
        <dbReference type="PROSITE" id="PS51292"/>
    </source>
</evidence>
<dbReference type="SUPFAM" id="SSF57850">
    <property type="entry name" value="RING/U-box"/>
    <property type="match status" value="1"/>
</dbReference>
<evidence type="ECO:0000313" key="11">
    <source>
        <dbReference type="EMBL" id="KAL3051754.1"/>
    </source>
</evidence>
<organism evidence="11 12">
    <name type="scientific">Pagothenia borchgrevinki</name>
    <name type="common">Bald rockcod</name>
    <name type="synonym">Trematomus borchgrevinki</name>
    <dbReference type="NCBI Taxonomy" id="8213"/>
    <lineage>
        <taxon>Eukaryota</taxon>
        <taxon>Metazoa</taxon>
        <taxon>Chordata</taxon>
        <taxon>Craniata</taxon>
        <taxon>Vertebrata</taxon>
        <taxon>Euteleostomi</taxon>
        <taxon>Actinopterygii</taxon>
        <taxon>Neopterygii</taxon>
        <taxon>Teleostei</taxon>
        <taxon>Neoteleostei</taxon>
        <taxon>Acanthomorphata</taxon>
        <taxon>Eupercaria</taxon>
        <taxon>Perciformes</taxon>
        <taxon>Notothenioidei</taxon>
        <taxon>Nototheniidae</taxon>
        <taxon>Pagothenia</taxon>
    </lineage>
</organism>
<keyword evidence="7" id="KW-0833">Ubl conjugation pathway</keyword>
<keyword evidence="5" id="KW-0479">Metal-binding</keyword>
<gene>
    <name evidence="11" type="ORF">OYC64_001898</name>
</gene>
<keyword evidence="12" id="KW-1185">Reference proteome</keyword>
<evidence type="ECO:0000313" key="12">
    <source>
        <dbReference type="Proteomes" id="UP001619887"/>
    </source>
</evidence>
<reference evidence="11 12" key="2">
    <citation type="journal article" date="2024" name="G3 (Bethesda)">
        <title>The genome of the cryopelagic Antarctic bald notothen, Trematomus borchgrevinki.</title>
        <authorList>
            <person name="Rayamajhi N."/>
            <person name="Rivera-Colon A.G."/>
            <person name="Minhas B.F."/>
            <person name="Cheng C.C."/>
            <person name="Catchen J.M."/>
        </authorList>
    </citation>
    <scope>NUCLEOTIDE SEQUENCE [LARGE SCALE GENOMIC DNA]</scope>
    <source>
        <strain evidence="11">AGRC-2024</strain>
    </source>
</reference>
<dbReference type="InterPro" id="IPR052297">
    <property type="entry name" value="RING-CH-type_E3_ubiq-ligase"/>
</dbReference>
<dbReference type="GO" id="GO:0008270">
    <property type="term" value="F:zinc ion binding"/>
    <property type="evidence" value="ECO:0007669"/>
    <property type="project" value="UniProtKB-KW"/>
</dbReference>
<dbReference type="EMBL" id="JBIYXZ010002080">
    <property type="protein sequence ID" value="KAL3051754.1"/>
    <property type="molecule type" value="Genomic_DNA"/>
</dbReference>
<dbReference type="PANTHER" id="PTHR14471:SF5">
    <property type="entry name" value="E3 UBIQUITIN-PROTEIN LIGASE MARCHF10-RELATED"/>
    <property type="match status" value="1"/>
</dbReference>
<dbReference type="PROSITE" id="PS51292">
    <property type="entry name" value="ZF_RING_CH"/>
    <property type="match status" value="1"/>
</dbReference>
<evidence type="ECO:0000256" key="8">
    <source>
        <dbReference type="ARBA" id="ARBA00022833"/>
    </source>
</evidence>
<evidence type="ECO:0000256" key="3">
    <source>
        <dbReference type="ARBA" id="ARBA00012483"/>
    </source>
</evidence>
<feature type="compositionally biased region" description="Basic residues" evidence="9">
    <location>
        <begin position="1"/>
        <end position="10"/>
    </location>
</feature>
<keyword evidence="4" id="KW-0808">Transferase</keyword>
<feature type="region of interest" description="Disordered" evidence="9">
    <location>
        <begin position="121"/>
        <end position="144"/>
    </location>
</feature>
<feature type="region of interest" description="Disordered" evidence="9">
    <location>
        <begin position="159"/>
        <end position="221"/>
    </location>
</feature>
<dbReference type="Gene3D" id="3.30.40.10">
    <property type="entry name" value="Zinc/RING finger domain, C3HC4 (zinc finger)"/>
    <property type="match status" value="1"/>
</dbReference>
<comment type="catalytic activity">
    <reaction evidence="1">
        <text>S-ubiquitinyl-[E2 ubiquitin-conjugating enzyme]-L-cysteine + [acceptor protein]-L-lysine = [E2 ubiquitin-conjugating enzyme]-L-cysteine + N(6)-ubiquitinyl-[acceptor protein]-L-lysine.</text>
        <dbReference type="EC" id="2.3.2.27"/>
    </reaction>
</comment>
<evidence type="ECO:0000256" key="5">
    <source>
        <dbReference type="ARBA" id="ARBA00022723"/>
    </source>
</evidence>
<dbReference type="GO" id="GO:0061630">
    <property type="term" value="F:ubiquitin protein ligase activity"/>
    <property type="evidence" value="ECO:0007669"/>
    <property type="project" value="UniProtKB-EC"/>
</dbReference>
<evidence type="ECO:0000256" key="4">
    <source>
        <dbReference type="ARBA" id="ARBA00022679"/>
    </source>
</evidence>
<name>A0ABD2GCE3_PAGBO</name>
<accession>A0ABD2GCE3</accession>
<feature type="domain" description="RING-CH-type" evidence="10">
    <location>
        <begin position="345"/>
        <end position="415"/>
    </location>
</feature>
<dbReference type="InterPro" id="IPR013083">
    <property type="entry name" value="Znf_RING/FYVE/PHD"/>
</dbReference>
<dbReference type="SMART" id="SM00744">
    <property type="entry name" value="RINGv"/>
    <property type="match status" value="1"/>
</dbReference>
<reference evidence="11 12" key="1">
    <citation type="journal article" date="2022" name="G3 (Bethesda)">
        <title>Evaluating Illumina-, Nanopore-, and PacBio-based genome assembly strategies with the bald notothen, Trematomus borchgrevinki.</title>
        <authorList>
            <person name="Rayamajhi N."/>
            <person name="Cheng C.C."/>
            <person name="Catchen J.M."/>
        </authorList>
    </citation>
    <scope>NUCLEOTIDE SEQUENCE [LARGE SCALE GENOMIC DNA]</scope>
    <source>
        <strain evidence="11">AGRC-2024</strain>
    </source>
</reference>
<keyword evidence="8" id="KW-0862">Zinc</keyword>
<feature type="compositionally biased region" description="Basic and acidic residues" evidence="9">
    <location>
        <begin position="16"/>
        <end position="31"/>
    </location>
</feature>